<name>A0A2P5C631_PARAD</name>
<dbReference type="AlphaFoldDB" id="A0A2P5C631"/>
<dbReference type="Proteomes" id="UP000237105">
    <property type="component" value="Unassembled WGS sequence"/>
</dbReference>
<evidence type="ECO:0000313" key="1">
    <source>
        <dbReference type="EMBL" id="PON56493.1"/>
    </source>
</evidence>
<protein>
    <submittedName>
        <fullName evidence="1">Uncharacterized protein</fullName>
    </submittedName>
</protein>
<proteinExistence type="predicted"/>
<reference evidence="2" key="1">
    <citation type="submission" date="2016-06" db="EMBL/GenBank/DDBJ databases">
        <title>Parallel loss of symbiosis genes in relatives of nitrogen-fixing non-legume Parasponia.</title>
        <authorList>
            <person name="Van Velzen R."/>
            <person name="Holmer R."/>
            <person name="Bu F."/>
            <person name="Rutten L."/>
            <person name="Van Zeijl A."/>
            <person name="Liu W."/>
            <person name="Santuari L."/>
            <person name="Cao Q."/>
            <person name="Sharma T."/>
            <person name="Shen D."/>
            <person name="Roswanjaya Y."/>
            <person name="Wardhani T."/>
            <person name="Kalhor M.S."/>
            <person name="Jansen J."/>
            <person name="Van den Hoogen J."/>
            <person name="Gungor B."/>
            <person name="Hartog M."/>
            <person name="Hontelez J."/>
            <person name="Verver J."/>
            <person name="Yang W.-C."/>
            <person name="Schijlen E."/>
            <person name="Repin R."/>
            <person name="Schilthuizen M."/>
            <person name="Schranz E."/>
            <person name="Heidstra R."/>
            <person name="Miyata K."/>
            <person name="Fedorova E."/>
            <person name="Kohlen W."/>
            <person name="Bisseling T."/>
            <person name="Smit S."/>
            <person name="Geurts R."/>
        </authorList>
    </citation>
    <scope>NUCLEOTIDE SEQUENCE [LARGE SCALE GENOMIC DNA]</scope>
    <source>
        <strain evidence="2">cv. WU1-14</strain>
    </source>
</reference>
<comment type="caution">
    <text evidence="1">The sequence shown here is derived from an EMBL/GenBank/DDBJ whole genome shotgun (WGS) entry which is preliminary data.</text>
</comment>
<accession>A0A2P5C631</accession>
<organism evidence="1 2">
    <name type="scientific">Parasponia andersonii</name>
    <name type="common">Sponia andersonii</name>
    <dbReference type="NCBI Taxonomy" id="3476"/>
    <lineage>
        <taxon>Eukaryota</taxon>
        <taxon>Viridiplantae</taxon>
        <taxon>Streptophyta</taxon>
        <taxon>Embryophyta</taxon>
        <taxon>Tracheophyta</taxon>
        <taxon>Spermatophyta</taxon>
        <taxon>Magnoliopsida</taxon>
        <taxon>eudicotyledons</taxon>
        <taxon>Gunneridae</taxon>
        <taxon>Pentapetalae</taxon>
        <taxon>rosids</taxon>
        <taxon>fabids</taxon>
        <taxon>Rosales</taxon>
        <taxon>Cannabaceae</taxon>
        <taxon>Parasponia</taxon>
    </lineage>
</organism>
<sequence length="94" mass="9862">MASSSSSSSSRSLLESSVPVIARGPGSRFQGRGSRTNSSELICQVCGRAGDTALWLVLRLSMILCGVICTSNSDMPPSSPGSPQDIVLMLFQKL</sequence>
<keyword evidence="2" id="KW-1185">Reference proteome</keyword>
<evidence type="ECO:0000313" key="2">
    <source>
        <dbReference type="Proteomes" id="UP000237105"/>
    </source>
</evidence>
<gene>
    <name evidence="1" type="ORF">PanWU01x14_180610</name>
</gene>
<dbReference type="EMBL" id="JXTB01000170">
    <property type="protein sequence ID" value="PON56493.1"/>
    <property type="molecule type" value="Genomic_DNA"/>
</dbReference>